<accession>A0A175VQ95</accession>
<evidence type="ECO:0000259" key="4">
    <source>
        <dbReference type="Pfam" id="PF03537"/>
    </source>
</evidence>
<dbReference type="STRING" id="100816.A0A175VQ95"/>
<comment type="caution">
    <text evidence="5">The sequence shown here is derived from an EMBL/GenBank/DDBJ whole genome shotgun (WGS) entry which is preliminary data.</text>
</comment>
<keyword evidence="6" id="KW-1185">Reference proteome</keyword>
<protein>
    <recommendedName>
        <fullName evidence="2">alpha-galactosidase</fullName>
        <ecNumber evidence="2">3.2.1.22</ecNumber>
    </recommendedName>
</protein>
<dbReference type="Proteomes" id="UP000078237">
    <property type="component" value="Unassembled WGS sequence"/>
</dbReference>
<reference evidence="5 6" key="1">
    <citation type="journal article" date="2016" name="Genome Announc.">
        <title>Genome Sequence of Madurella mycetomatis mm55, Isolated from a Human Mycetoma Case in Sudan.</title>
        <authorList>
            <person name="Smit S."/>
            <person name="Derks M.F."/>
            <person name="Bervoets S."/>
            <person name="Fahal A."/>
            <person name="van Leeuwen W."/>
            <person name="van Belkum A."/>
            <person name="van de Sande W.W."/>
        </authorList>
    </citation>
    <scope>NUCLEOTIDE SEQUENCE [LARGE SCALE GENOMIC DNA]</scope>
    <source>
        <strain evidence="6">mm55</strain>
    </source>
</reference>
<feature type="signal peptide" evidence="3">
    <location>
        <begin position="1"/>
        <end position="20"/>
    </location>
</feature>
<dbReference type="Pfam" id="PF03537">
    <property type="entry name" value="Glyco_hydro_114"/>
    <property type="match status" value="1"/>
</dbReference>
<name>A0A175VQ95_9PEZI</name>
<dbReference type="Gene3D" id="3.20.20.70">
    <property type="entry name" value="Aldolase class I"/>
    <property type="match status" value="1"/>
</dbReference>
<dbReference type="EC" id="3.2.1.22" evidence="2"/>
<dbReference type="VEuPathDB" id="FungiDB:MMYC01_210020"/>
<comment type="catalytic activity">
    <reaction evidence="1">
        <text>Hydrolysis of terminal, non-reducing alpha-D-galactose residues in alpha-D-galactosides, including galactose oligosaccharides, galactomannans and galactolipids.</text>
        <dbReference type="EC" id="3.2.1.22"/>
    </reaction>
</comment>
<evidence type="ECO:0000256" key="1">
    <source>
        <dbReference type="ARBA" id="ARBA00001255"/>
    </source>
</evidence>
<dbReference type="PANTHER" id="PTHR35273">
    <property type="entry name" value="ALPHA-1,4 POLYGALACTOSAMINIDASE, PUTATIVE (AFU_ORTHOLOGUE AFUA_3G07890)-RELATED"/>
    <property type="match status" value="1"/>
</dbReference>
<feature type="domain" description="Glycoside-hydrolase family GH114 TIM-barrel" evidence="4">
    <location>
        <begin position="33"/>
        <end position="290"/>
    </location>
</feature>
<evidence type="ECO:0000256" key="2">
    <source>
        <dbReference type="ARBA" id="ARBA00012755"/>
    </source>
</evidence>
<evidence type="ECO:0000313" key="6">
    <source>
        <dbReference type="Proteomes" id="UP000078237"/>
    </source>
</evidence>
<dbReference type="PANTHER" id="PTHR35273:SF2">
    <property type="entry name" value="ALPHA-GALACTOSIDASE"/>
    <property type="match status" value="1"/>
</dbReference>
<evidence type="ECO:0000256" key="3">
    <source>
        <dbReference type="SAM" id="SignalP"/>
    </source>
</evidence>
<gene>
    <name evidence="5" type="ORF">MMYC01_210020</name>
</gene>
<keyword evidence="3" id="KW-0732">Signal</keyword>
<dbReference type="InterPro" id="IPR017853">
    <property type="entry name" value="GH"/>
</dbReference>
<dbReference type="SUPFAM" id="SSF51445">
    <property type="entry name" value="(Trans)glycosidases"/>
    <property type="match status" value="1"/>
</dbReference>
<dbReference type="AlphaFoldDB" id="A0A175VQ95"/>
<dbReference type="GO" id="GO:0004557">
    <property type="term" value="F:alpha-galactosidase activity"/>
    <property type="evidence" value="ECO:0007669"/>
    <property type="project" value="UniProtKB-EC"/>
</dbReference>
<sequence>MKRSIPSFLVAGLSIRSSFAQVNVPPGFEPNVKWQIVIQNTIDVNAPVEPADALVWDLDLYHLARNPGIVDYLRTNNPNTVIMCYFNAGLAQTSDCDYETRWLDSGFLGNPYEGFEDERWIDIKSQAARDLVKRRIELANDLGCDAVDPDNIDGYLQDEEGENNTGWNLSQADYIAFVREMAAYAHSLTTQRGFTMLIGQKNAPELVGDVADVLDFAVLEDCKTLRDEEDFNFCVDYQEPYIDAGKPVFSIEYPESLGDPNSGACSPGGANETEYENSCEGNVGFSTVLKIQGEVGELNGCTQYCLEVGQGEGVVETATNPVLDGIACPSDAE</sequence>
<dbReference type="InterPro" id="IPR013785">
    <property type="entry name" value="Aldolase_TIM"/>
</dbReference>
<dbReference type="InterPro" id="IPR004352">
    <property type="entry name" value="GH114_TIM-barrel"/>
</dbReference>
<feature type="chain" id="PRO_5008043194" description="alpha-galactosidase" evidence="3">
    <location>
        <begin position="21"/>
        <end position="333"/>
    </location>
</feature>
<proteinExistence type="predicted"/>
<dbReference type="OrthoDB" id="2108802at2759"/>
<evidence type="ECO:0000313" key="5">
    <source>
        <dbReference type="EMBL" id="KXX73462.1"/>
    </source>
</evidence>
<organism evidence="5 6">
    <name type="scientific">Madurella mycetomatis</name>
    <dbReference type="NCBI Taxonomy" id="100816"/>
    <lineage>
        <taxon>Eukaryota</taxon>
        <taxon>Fungi</taxon>
        <taxon>Dikarya</taxon>
        <taxon>Ascomycota</taxon>
        <taxon>Pezizomycotina</taxon>
        <taxon>Sordariomycetes</taxon>
        <taxon>Sordariomycetidae</taxon>
        <taxon>Sordariales</taxon>
        <taxon>Sordariales incertae sedis</taxon>
        <taxon>Madurella</taxon>
    </lineage>
</organism>
<dbReference type="EMBL" id="LCTW02000471">
    <property type="protein sequence ID" value="KXX73462.1"/>
    <property type="molecule type" value="Genomic_DNA"/>
</dbReference>